<proteinExistence type="inferred from homology"/>
<keyword evidence="9" id="KW-1185">Reference proteome</keyword>
<dbReference type="NCBIfam" id="TIGR01221">
    <property type="entry name" value="rmlC"/>
    <property type="match status" value="1"/>
</dbReference>
<dbReference type="Pfam" id="PF00908">
    <property type="entry name" value="dTDP_sugar_isom"/>
    <property type="match status" value="1"/>
</dbReference>
<evidence type="ECO:0000256" key="6">
    <source>
        <dbReference type="PIRSR" id="PIRSR600888-3"/>
    </source>
</evidence>
<evidence type="ECO:0000256" key="5">
    <source>
        <dbReference type="PIRSR" id="PIRSR600888-1"/>
    </source>
</evidence>
<reference evidence="8" key="1">
    <citation type="submission" date="2021-04" db="EMBL/GenBank/DDBJ databases">
        <title>The complete genome sequence of Caulobacter sp. S6.</title>
        <authorList>
            <person name="Tang Y."/>
            <person name="Ouyang W."/>
            <person name="Liu Q."/>
            <person name="Huang B."/>
            <person name="Guo Z."/>
            <person name="Lei P."/>
        </authorList>
    </citation>
    <scope>NUCLEOTIDE SEQUENCE</scope>
    <source>
        <strain evidence="8">S6</strain>
    </source>
</reference>
<comment type="pathway">
    <text evidence="7">Carbohydrate biosynthesis; dTDP-L-rhamnose biosynthesis.</text>
</comment>
<evidence type="ECO:0000256" key="2">
    <source>
        <dbReference type="ARBA" id="ARBA00001997"/>
    </source>
</evidence>
<organism evidence="8 9">
    <name type="scientific">Phenylobacterium montanum</name>
    <dbReference type="NCBI Taxonomy" id="2823693"/>
    <lineage>
        <taxon>Bacteria</taxon>
        <taxon>Pseudomonadati</taxon>
        <taxon>Pseudomonadota</taxon>
        <taxon>Alphaproteobacteria</taxon>
        <taxon>Caulobacterales</taxon>
        <taxon>Caulobacteraceae</taxon>
        <taxon>Phenylobacterium</taxon>
    </lineage>
</organism>
<dbReference type="GO" id="GO:0008830">
    <property type="term" value="F:dTDP-4-dehydrorhamnose 3,5-epimerase activity"/>
    <property type="evidence" value="ECO:0007669"/>
    <property type="project" value="UniProtKB-UniRule"/>
</dbReference>
<dbReference type="RefSeq" id="WP_211937278.1">
    <property type="nucleotide sequence ID" value="NZ_CP073078.1"/>
</dbReference>
<comment type="function">
    <text evidence="2 7">Catalyzes the epimerization of the C3' and C5'positions of dTDP-6-deoxy-D-xylo-4-hexulose, forming dTDP-6-deoxy-L-lyxo-4-hexulose.</text>
</comment>
<dbReference type="GO" id="GO:0000271">
    <property type="term" value="P:polysaccharide biosynthetic process"/>
    <property type="evidence" value="ECO:0007669"/>
    <property type="project" value="TreeGrafter"/>
</dbReference>
<accession>A0A975IVE1</accession>
<feature type="active site" description="Proton donor" evidence="5">
    <location>
        <position position="132"/>
    </location>
</feature>
<evidence type="ECO:0000256" key="3">
    <source>
        <dbReference type="ARBA" id="ARBA00012098"/>
    </source>
</evidence>
<feature type="site" description="Participates in a stacking interaction with the thymidine ring of dTDP-4-oxo-6-deoxyglucose" evidence="6">
    <location>
        <position position="138"/>
    </location>
</feature>
<sequence length="183" mass="20189">MRIEETPLAGAFLITPEPARDDRGEFARLIDAETFAAHGLVNRFEQTSYSFNRHAGTLRGLHLQRPPHAEVKLIRVTAGAVFDVIVDLRAGSPTYGRWHGVELSADNRRQFYVPAGFAHGFQALKDDSELTYHITPPYAPGSQDGVAFDDPGLAIAWPDPSGAILSDRDRALPRLADFKPIEL</sequence>
<dbReference type="PANTHER" id="PTHR21047">
    <property type="entry name" value="DTDP-6-DEOXY-D-GLUCOSE-3,5 EPIMERASE"/>
    <property type="match status" value="1"/>
</dbReference>
<comment type="similarity">
    <text evidence="7">Belongs to the dTDP-4-dehydrorhamnose 3,5-epimerase family.</text>
</comment>
<protein>
    <recommendedName>
        <fullName evidence="4 7">dTDP-4-dehydrorhamnose 3,5-epimerase</fullName>
        <ecNumber evidence="3 7">5.1.3.13</ecNumber>
    </recommendedName>
    <alternativeName>
        <fullName evidence="7">Thymidine diphospho-4-keto-rhamnose 3,5-epimerase</fullName>
    </alternativeName>
</protein>
<dbReference type="PANTHER" id="PTHR21047:SF2">
    <property type="entry name" value="THYMIDINE DIPHOSPHO-4-KETO-RHAMNOSE 3,5-EPIMERASE"/>
    <property type="match status" value="1"/>
</dbReference>
<evidence type="ECO:0000313" key="9">
    <source>
        <dbReference type="Proteomes" id="UP000676409"/>
    </source>
</evidence>
<name>A0A975IVE1_9CAUL</name>
<evidence type="ECO:0000256" key="1">
    <source>
        <dbReference type="ARBA" id="ARBA00001298"/>
    </source>
</evidence>
<dbReference type="EMBL" id="CP073078">
    <property type="protein sequence ID" value="QUD87226.1"/>
    <property type="molecule type" value="Genomic_DNA"/>
</dbReference>
<gene>
    <name evidence="8" type="primary">rfbC</name>
    <name evidence="8" type="ORF">KCG34_19555</name>
</gene>
<dbReference type="SUPFAM" id="SSF51182">
    <property type="entry name" value="RmlC-like cupins"/>
    <property type="match status" value="1"/>
</dbReference>
<dbReference type="InterPro" id="IPR014710">
    <property type="entry name" value="RmlC-like_jellyroll"/>
</dbReference>
<dbReference type="GO" id="GO:0019305">
    <property type="term" value="P:dTDP-rhamnose biosynthetic process"/>
    <property type="evidence" value="ECO:0007669"/>
    <property type="project" value="UniProtKB-UniRule"/>
</dbReference>
<dbReference type="InterPro" id="IPR011051">
    <property type="entry name" value="RmlC_Cupin_sf"/>
</dbReference>
<evidence type="ECO:0000313" key="8">
    <source>
        <dbReference type="EMBL" id="QUD87226.1"/>
    </source>
</evidence>
<evidence type="ECO:0000256" key="4">
    <source>
        <dbReference type="ARBA" id="ARBA00019595"/>
    </source>
</evidence>
<comment type="subunit">
    <text evidence="7">Homodimer.</text>
</comment>
<dbReference type="EC" id="5.1.3.13" evidence="3 7"/>
<dbReference type="AlphaFoldDB" id="A0A975IVE1"/>
<dbReference type="Proteomes" id="UP000676409">
    <property type="component" value="Chromosome"/>
</dbReference>
<evidence type="ECO:0000256" key="7">
    <source>
        <dbReference type="RuleBase" id="RU364069"/>
    </source>
</evidence>
<dbReference type="Gene3D" id="2.60.120.10">
    <property type="entry name" value="Jelly Rolls"/>
    <property type="match status" value="1"/>
</dbReference>
<dbReference type="KEGG" id="caul:KCG34_19555"/>
<comment type="catalytic activity">
    <reaction evidence="1 7">
        <text>dTDP-4-dehydro-6-deoxy-alpha-D-glucose = dTDP-4-dehydro-beta-L-rhamnose</text>
        <dbReference type="Rhea" id="RHEA:16969"/>
        <dbReference type="ChEBI" id="CHEBI:57649"/>
        <dbReference type="ChEBI" id="CHEBI:62830"/>
        <dbReference type="EC" id="5.1.3.13"/>
    </reaction>
</comment>
<dbReference type="GO" id="GO:0005829">
    <property type="term" value="C:cytosol"/>
    <property type="evidence" value="ECO:0007669"/>
    <property type="project" value="TreeGrafter"/>
</dbReference>
<feature type="active site" description="Proton acceptor" evidence="5">
    <location>
        <position position="62"/>
    </location>
</feature>
<dbReference type="InterPro" id="IPR000888">
    <property type="entry name" value="RmlC-like"/>
</dbReference>
<keyword evidence="7 8" id="KW-0413">Isomerase</keyword>
<dbReference type="CDD" id="cd00438">
    <property type="entry name" value="cupin_RmlC"/>
    <property type="match status" value="1"/>
</dbReference>